<dbReference type="InterPro" id="IPR000801">
    <property type="entry name" value="Esterase-like"/>
</dbReference>
<dbReference type="Gene3D" id="3.40.50.1820">
    <property type="entry name" value="alpha/beta hydrolase"/>
    <property type="match status" value="1"/>
</dbReference>
<reference evidence="1 2" key="1">
    <citation type="submission" date="2018-08" db="EMBL/GenBank/DDBJ databases">
        <title>Acidipila sp. 4G-K13, an acidobacterium isolated from forest soil.</title>
        <authorList>
            <person name="Gao Z.-H."/>
            <person name="Qiu L.-H."/>
        </authorList>
    </citation>
    <scope>NUCLEOTIDE SEQUENCE [LARGE SCALE GENOMIC DNA]</scope>
    <source>
        <strain evidence="1 2">4G-K13</strain>
    </source>
</reference>
<dbReference type="Pfam" id="PF00756">
    <property type="entry name" value="Esterase"/>
    <property type="match status" value="1"/>
</dbReference>
<accession>A0A372IIX7</accession>
<evidence type="ECO:0000313" key="2">
    <source>
        <dbReference type="Proteomes" id="UP000264702"/>
    </source>
</evidence>
<dbReference type="CDD" id="cd11294">
    <property type="entry name" value="E_set_Esterase_like_N"/>
    <property type="match status" value="1"/>
</dbReference>
<dbReference type="AlphaFoldDB" id="A0A372IIX7"/>
<dbReference type="InterPro" id="IPR050583">
    <property type="entry name" value="Mycobacterial_A85_antigen"/>
</dbReference>
<protein>
    <submittedName>
        <fullName evidence="1">Esterase</fullName>
    </submittedName>
</protein>
<organism evidence="1 2">
    <name type="scientific">Paracidobacterium acidisoli</name>
    <dbReference type="NCBI Taxonomy" id="2303751"/>
    <lineage>
        <taxon>Bacteria</taxon>
        <taxon>Pseudomonadati</taxon>
        <taxon>Acidobacteriota</taxon>
        <taxon>Terriglobia</taxon>
        <taxon>Terriglobales</taxon>
        <taxon>Acidobacteriaceae</taxon>
        <taxon>Paracidobacterium</taxon>
    </lineage>
</organism>
<dbReference type="InterPro" id="IPR014756">
    <property type="entry name" value="Ig_E-set"/>
</dbReference>
<dbReference type="OrthoDB" id="9777383at2"/>
<comment type="caution">
    <text evidence="1">The sequence shown here is derived from an EMBL/GenBank/DDBJ whole genome shotgun (WGS) entry which is preliminary data.</text>
</comment>
<name>A0A372IIX7_9BACT</name>
<gene>
    <name evidence="1" type="ORF">D0Y96_20105</name>
</gene>
<sequence>MPKPVRLCAALLTAALYPLSLSAFSLAIFSFFVLPLAPPLSAQVLPSFPSTEVHADHTITFRYRDPGAKAVLCSIENVAKPLPMEKDAEGVWTVTSAPLPAGIYRYHFEINGISFLDPANPVISNSLMRPANMVTVPGDGPELWDATDVPHGRIDHHYYTTSVVEGLTNNQSDYYVYTPPRYDPAKAYPVLYLLHGWTDSSYGWIYNGRANFILDNLLAEGKIRPMIVVMPLGYGDLGFIHSKIDVWRDAPSIDHNTELYTKALLTEVMPRVEAEYNISKDRNDHAIAGLSMGGLEAVTIGLAHSDYFASVIGLSAAVQKLDFAKQFADLDPKTADLRLLWIACGTEDGLIGPNRRLVAFLKEKKMPVTQIEIPGLHTWLVWRDNLIHFAPLLFQTSEKP</sequence>
<dbReference type="Proteomes" id="UP000264702">
    <property type="component" value="Unassembled WGS sequence"/>
</dbReference>
<dbReference type="GO" id="GO:0016747">
    <property type="term" value="F:acyltransferase activity, transferring groups other than amino-acyl groups"/>
    <property type="evidence" value="ECO:0007669"/>
    <property type="project" value="TreeGrafter"/>
</dbReference>
<dbReference type="InterPro" id="IPR013783">
    <property type="entry name" value="Ig-like_fold"/>
</dbReference>
<dbReference type="PANTHER" id="PTHR48098">
    <property type="entry name" value="ENTEROCHELIN ESTERASE-RELATED"/>
    <property type="match status" value="1"/>
</dbReference>
<evidence type="ECO:0000313" key="1">
    <source>
        <dbReference type="EMBL" id="RFU14838.1"/>
    </source>
</evidence>
<dbReference type="PANTHER" id="PTHR48098:SF1">
    <property type="entry name" value="DIACYLGLYCEROL ACYLTRANSFERASE_MYCOLYLTRANSFERASE AG85A"/>
    <property type="match status" value="1"/>
</dbReference>
<keyword evidence="2" id="KW-1185">Reference proteome</keyword>
<dbReference type="SUPFAM" id="SSF53474">
    <property type="entry name" value="alpha/beta-Hydrolases"/>
    <property type="match status" value="1"/>
</dbReference>
<dbReference type="InterPro" id="IPR029058">
    <property type="entry name" value="AB_hydrolase_fold"/>
</dbReference>
<dbReference type="SUPFAM" id="SSF81296">
    <property type="entry name" value="E set domains"/>
    <property type="match status" value="1"/>
</dbReference>
<proteinExistence type="predicted"/>
<dbReference type="Gene3D" id="2.60.40.10">
    <property type="entry name" value="Immunoglobulins"/>
    <property type="match status" value="1"/>
</dbReference>
<dbReference type="EMBL" id="QVQT01000010">
    <property type="protein sequence ID" value="RFU14838.1"/>
    <property type="molecule type" value="Genomic_DNA"/>
</dbReference>